<evidence type="ECO:0000259" key="9">
    <source>
        <dbReference type="Pfam" id="PF10590"/>
    </source>
</evidence>
<accession>A0A542W148</accession>
<evidence type="ECO:0000256" key="7">
    <source>
        <dbReference type="PIRSR" id="PIRSR000190-2"/>
    </source>
</evidence>
<dbReference type="EC" id="1.4.3.5" evidence="6"/>
<keyword evidence="5 6" id="KW-0664">Pyridoxine biosynthesis</keyword>
<dbReference type="InterPro" id="IPR019576">
    <property type="entry name" value="Pyridoxamine_oxidase_dimer_C"/>
</dbReference>
<dbReference type="Proteomes" id="UP000316887">
    <property type="component" value="Unassembled WGS sequence"/>
</dbReference>
<feature type="binding site" evidence="6 7">
    <location>
        <position position="64"/>
    </location>
    <ligand>
        <name>FMN</name>
        <dbReference type="ChEBI" id="CHEBI:58210"/>
    </ligand>
</feature>
<evidence type="ECO:0000256" key="1">
    <source>
        <dbReference type="ARBA" id="ARBA00007301"/>
    </source>
</evidence>
<dbReference type="InterPro" id="IPR000659">
    <property type="entry name" value="Pyridox_Oxase"/>
</dbReference>
<dbReference type="HAMAP" id="MF_01629">
    <property type="entry name" value="PdxH"/>
    <property type="match status" value="1"/>
</dbReference>
<feature type="binding site" evidence="6 7">
    <location>
        <position position="87"/>
    </location>
    <ligand>
        <name>FMN</name>
        <dbReference type="ChEBI" id="CHEBI:58210"/>
    </ligand>
</feature>
<dbReference type="Pfam" id="PF10590">
    <property type="entry name" value="PNP_phzG_C"/>
    <property type="match status" value="1"/>
</dbReference>
<comment type="caution">
    <text evidence="10">The sequence shown here is derived from an EMBL/GenBank/DDBJ whole genome shotgun (WGS) entry which is preliminary data.</text>
</comment>
<dbReference type="SUPFAM" id="SSF50475">
    <property type="entry name" value="FMN-binding split barrel"/>
    <property type="match status" value="1"/>
</dbReference>
<dbReference type="EMBL" id="VFOF01000001">
    <property type="protein sequence ID" value="TQL17273.1"/>
    <property type="molecule type" value="Genomic_DNA"/>
</dbReference>
<evidence type="ECO:0000259" key="8">
    <source>
        <dbReference type="Pfam" id="PF01243"/>
    </source>
</evidence>
<protein>
    <recommendedName>
        <fullName evidence="6">Pyridoxine/pyridoxamine 5'-phosphate oxidase</fullName>
        <ecNumber evidence="6">1.4.3.5</ecNumber>
    </recommendedName>
    <alternativeName>
        <fullName evidence="6">PNP/PMP oxidase</fullName>
        <shortName evidence="6">PNPOx</shortName>
    </alternativeName>
    <alternativeName>
        <fullName evidence="6">Pyridoxal 5'-phosphate synthase</fullName>
    </alternativeName>
</protein>
<dbReference type="InterPro" id="IPR012349">
    <property type="entry name" value="Split_barrel_FMN-bd"/>
</dbReference>
<comment type="similarity">
    <text evidence="1 6">Belongs to the pyridoxamine 5'-phosphate oxidase family.</text>
</comment>
<feature type="binding site" evidence="6 7">
    <location>
        <begin position="58"/>
        <end position="59"/>
    </location>
    <ligand>
        <name>FMN</name>
        <dbReference type="ChEBI" id="CHEBI:58210"/>
    </ligand>
</feature>
<dbReference type="GO" id="GO:0004733">
    <property type="term" value="F:pyridoxamine phosphate oxidase activity"/>
    <property type="evidence" value="ECO:0007669"/>
    <property type="project" value="UniProtKB-UniRule"/>
</dbReference>
<comment type="subunit">
    <text evidence="6">Homodimer.</text>
</comment>
<feature type="binding site" evidence="6 7">
    <location>
        <begin position="122"/>
        <end position="123"/>
    </location>
    <ligand>
        <name>FMN</name>
        <dbReference type="ChEBI" id="CHEBI:58210"/>
    </ligand>
</feature>
<feature type="binding site" evidence="6">
    <location>
        <begin position="173"/>
        <end position="175"/>
    </location>
    <ligand>
        <name>substrate</name>
    </ligand>
</feature>
<feature type="binding site" evidence="6 7">
    <location>
        <position position="167"/>
    </location>
    <ligand>
        <name>FMN</name>
        <dbReference type="ChEBI" id="CHEBI:58210"/>
    </ligand>
</feature>
<feature type="binding site" evidence="6">
    <location>
        <position position="48"/>
    </location>
    <ligand>
        <name>substrate</name>
    </ligand>
</feature>
<evidence type="ECO:0000256" key="6">
    <source>
        <dbReference type="HAMAP-Rule" id="MF_01629"/>
    </source>
</evidence>
<name>A0A542W148_ZYMMB</name>
<comment type="pathway">
    <text evidence="6">Cofactor metabolism; pyridoxal 5'-phosphate salvage; pyridoxal 5'-phosphate from pyridoxamine 5'-phosphate: step 1/1.</text>
</comment>
<feature type="binding site" evidence="6 7">
    <location>
        <position position="177"/>
    </location>
    <ligand>
        <name>FMN</name>
        <dbReference type="ChEBI" id="CHEBI:58210"/>
    </ligand>
</feature>
<dbReference type="PIRSF" id="PIRSF000190">
    <property type="entry name" value="Pyd_amn-ph_oxd"/>
    <property type="match status" value="1"/>
</dbReference>
<dbReference type="InterPro" id="IPR011576">
    <property type="entry name" value="Pyridox_Oxase_N"/>
</dbReference>
<reference evidence="10 11" key="1">
    <citation type="submission" date="2019-06" db="EMBL/GenBank/DDBJ databases">
        <title>Genome sequencing of Zymomonas mobilis strains for genetic engineering and biofuel applications.</title>
        <authorList>
            <person name="Teravest M."/>
        </authorList>
    </citation>
    <scope>NUCLEOTIDE SEQUENCE [LARGE SCALE GENOMIC DNA]</scope>
    <source>
        <strain evidence="10 11">AN0101</strain>
    </source>
</reference>
<dbReference type="UniPathway" id="UPA01068">
    <property type="reaction ID" value="UER00304"/>
</dbReference>
<evidence type="ECO:0000256" key="5">
    <source>
        <dbReference type="ARBA" id="ARBA00023096"/>
    </source>
</evidence>
<evidence type="ECO:0000256" key="4">
    <source>
        <dbReference type="ARBA" id="ARBA00023002"/>
    </source>
</evidence>
<dbReference type="GO" id="GO:0008615">
    <property type="term" value="P:pyridoxine biosynthetic process"/>
    <property type="evidence" value="ECO:0007669"/>
    <property type="project" value="UniProtKB-UniRule"/>
</dbReference>
<proteinExistence type="inferred from homology"/>
<feature type="domain" description="Pyridoxine 5'-phosphate oxidase dimerisation C-terminal" evidence="9">
    <location>
        <begin position="154"/>
        <end position="194"/>
    </location>
</feature>
<gene>
    <name evidence="6" type="primary">pdxH</name>
    <name evidence="10" type="ORF">FBY58_0843</name>
</gene>
<feature type="binding site" evidence="6">
    <location>
        <position position="109"/>
    </location>
    <ligand>
        <name>substrate</name>
    </ligand>
</feature>
<evidence type="ECO:0000256" key="3">
    <source>
        <dbReference type="ARBA" id="ARBA00022643"/>
    </source>
</evidence>
<dbReference type="NCBIfam" id="NF004231">
    <property type="entry name" value="PRK05679.1"/>
    <property type="match status" value="1"/>
</dbReference>
<dbReference type="Pfam" id="PF01243">
    <property type="entry name" value="PNPOx_N"/>
    <property type="match status" value="1"/>
</dbReference>
<dbReference type="InterPro" id="IPR019740">
    <property type="entry name" value="Pyridox_Oxase_CS"/>
</dbReference>
<dbReference type="AlphaFoldDB" id="A0A542W148"/>
<evidence type="ECO:0000256" key="2">
    <source>
        <dbReference type="ARBA" id="ARBA00022630"/>
    </source>
</evidence>
<comment type="catalytic activity">
    <reaction evidence="6">
        <text>pyridoxine 5'-phosphate + O2 = pyridoxal 5'-phosphate + H2O2</text>
        <dbReference type="Rhea" id="RHEA:15149"/>
        <dbReference type="ChEBI" id="CHEBI:15379"/>
        <dbReference type="ChEBI" id="CHEBI:16240"/>
        <dbReference type="ChEBI" id="CHEBI:58589"/>
        <dbReference type="ChEBI" id="CHEBI:597326"/>
        <dbReference type="EC" id="1.4.3.5"/>
    </reaction>
</comment>
<sequence>MIMTQDPHKMFDDWMDEAKKAETDDPTAMALATASKQAFPCVRMMLLKGHNEDGFVFYTNLGSRKGHELLENPVATLLFHWKKLRRQVRIEGPVELISDAEADAYFASRARKSQLGAWASEQSRPLPARDVFEKRIADIEARYEGKAVPRPSYWTGFRVKPIRMEFWNDREFRLHERELFSLNDGRWQSEFLYP</sequence>
<evidence type="ECO:0000313" key="10">
    <source>
        <dbReference type="EMBL" id="TQL17273.1"/>
    </source>
</evidence>
<comment type="function">
    <text evidence="6">Catalyzes the oxidation of either pyridoxine 5'-phosphate (PNP) or pyridoxamine 5'-phosphate (PMP) into pyridoxal 5'-phosphate (PLP).</text>
</comment>
<organism evidence="10 11">
    <name type="scientific">Zymomonas mobilis</name>
    <dbReference type="NCBI Taxonomy" id="542"/>
    <lineage>
        <taxon>Bacteria</taxon>
        <taxon>Pseudomonadati</taxon>
        <taxon>Pseudomonadota</taxon>
        <taxon>Alphaproteobacteria</taxon>
        <taxon>Sphingomonadales</taxon>
        <taxon>Zymomonadaceae</taxon>
        <taxon>Zymomonas</taxon>
    </lineage>
</organism>
<comment type="cofactor">
    <cofactor evidence="6 7">
        <name>FMN</name>
        <dbReference type="ChEBI" id="CHEBI:58210"/>
    </cofactor>
    <text evidence="6 7">Binds 1 FMN per subunit.</text>
</comment>
<feature type="binding site" evidence="6">
    <location>
        <position position="105"/>
    </location>
    <ligand>
        <name>substrate</name>
    </ligand>
</feature>
<dbReference type="GO" id="GO:0010181">
    <property type="term" value="F:FMN binding"/>
    <property type="evidence" value="ECO:0007669"/>
    <property type="project" value="UniProtKB-UniRule"/>
</dbReference>
<dbReference type="PANTHER" id="PTHR10851">
    <property type="entry name" value="PYRIDOXINE-5-PHOSPHATE OXIDASE"/>
    <property type="match status" value="1"/>
</dbReference>
<feature type="binding site" evidence="6">
    <location>
        <position position="113"/>
    </location>
    <ligand>
        <name>substrate</name>
    </ligand>
</feature>
<dbReference type="PROSITE" id="PS01064">
    <property type="entry name" value="PYRIDOX_OXIDASE"/>
    <property type="match status" value="1"/>
</dbReference>
<comment type="pathway">
    <text evidence="6">Cofactor metabolism; pyridoxal 5'-phosphate salvage; pyridoxal 5'-phosphate from pyridoxine 5'-phosphate: step 1/1.</text>
</comment>
<keyword evidence="3 6" id="KW-0288">FMN</keyword>
<feature type="domain" description="Pyridoxamine 5'-phosphate oxidase N-terminal" evidence="8">
    <location>
        <begin position="15"/>
        <end position="141"/>
    </location>
</feature>
<dbReference type="PANTHER" id="PTHR10851:SF0">
    <property type="entry name" value="PYRIDOXINE-5'-PHOSPHATE OXIDASE"/>
    <property type="match status" value="1"/>
</dbReference>
<evidence type="ECO:0000313" key="11">
    <source>
        <dbReference type="Proteomes" id="UP000316887"/>
    </source>
</evidence>
<dbReference type="Gene3D" id="2.30.110.10">
    <property type="entry name" value="Electron Transport, Fmn-binding Protein, Chain A"/>
    <property type="match status" value="1"/>
</dbReference>
<feature type="binding site" evidence="6 7">
    <location>
        <position position="65"/>
    </location>
    <ligand>
        <name>FMN</name>
        <dbReference type="ChEBI" id="CHEBI:58210"/>
    </ligand>
</feature>
<keyword evidence="2 6" id="KW-0285">Flavoprotein</keyword>
<comment type="catalytic activity">
    <reaction evidence="6">
        <text>pyridoxamine 5'-phosphate + O2 + H2O = pyridoxal 5'-phosphate + H2O2 + NH4(+)</text>
        <dbReference type="Rhea" id="RHEA:15817"/>
        <dbReference type="ChEBI" id="CHEBI:15377"/>
        <dbReference type="ChEBI" id="CHEBI:15379"/>
        <dbReference type="ChEBI" id="CHEBI:16240"/>
        <dbReference type="ChEBI" id="CHEBI:28938"/>
        <dbReference type="ChEBI" id="CHEBI:58451"/>
        <dbReference type="ChEBI" id="CHEBI:597326"/>
        <dbReference type="EC" id="1.4.3.5"/>
    </reaction>
</comment>
<keyword evidence="4 6" id="KW-0560">Oxidoreductase</keyword>
<feature type="binding site" evidence="6 7">
    <location>
        <begin position="43"/>
        <end position="48"/>
    </location>
    <ligand>
        <name>FMN</name>
        <dbReference type="ChEBI" id="CHEBI:58210"/>
    </ligand>
</feature>
<dbReference type="NCBIfam" id="TIGR00558">
    <property type="entry name" value="pdxH"/>
    <property type="match status" value="1"/>
</dbReference>